<evidence type="ECO:0000313" key="6">
    <source>
        <dbReference type="Proteomes" id="UP000326202"/>
    </source>
</evidence>
<dbReference type="CDD" id="cd01392">
    <property type="entry name" value="HTH_LacI"/>
    <property type="match status" value="1"/>
</dbReference>
<evidence type="ECO:0000256" key="3">
    <source>
        <dbReference type="ARBA" id="ARBA00023163"/>
    </source>
</evidence>
<dbReference type="PANTHER" id="PTHR30146">
    <property type="entry name" value="LACI-RELATED TRANSCRIPTIONAL REPRESSOR"/>
    <property type="match status" value="1"/>
</dbReference>
<dbReference type="SUPFAM" id="SSF53822">
    <property type="entry name" value="Periplasmic binding protein-like I"/>
    <property type="match status" value="1"/>
</dbReference>
<dbReference type="KEGG" id="htq:FRZ44_16280"/>
<evidence type="ECO:0000259" key="4">
    <source>
        <dbReference type="PROSITE" id="PS50932"/>
    </source>
</evidence>
<keyword evidence="2" id="KW-0238">DNA-binding</keyword>
<protein>
    <submittedName>
        <fullName evidence="5">LacI family transcriptional regulator</fullName>
    </submittedName>
</protein>
<dbReference type="PROSITE" id="PS50932">
    <property type="entry name" value="HTH_LACI_2"/>
    <property type="match status" value="1"/>
</dbReference>
<dbReference type="SUPFAM" id="SSF47413">
    <property type="entry name" value="lambda repressor-like DNA-binding domains"/>
    <property type="match status" value="1"/>
</dbReference>
<dbReference type="Gene3D" id="1.10.260.40">
    <property type="entry name" value="lambda repressor-like DNA-binding domains"/>
    <property type="match status" value="1"/>
</dbReference>
<dbReference type="CDD" id="cd01575">
    <property type="entry name" value="PBP1_GntR"/>
    <property type="match status" value="1"/>
</dbReference>
<dbReference type="PANTHER" id="PTHR30146:SF33">
    <property type="entry name" value="TRANSCRIPTIONAL REGULATOR"/>
    <property type="match status" value="1"/>
</dbReference>
<dbReference type="InterPro" id="IPR046335">
    <property type="entry name" value="LacI/GalR-like_sensor"/>
</dbReference>
<evidence type="ECO:0000313" key="5">
    <source>
        <dbReference type="EMBL" id="QEX16335.1"/>
    </source>
</evidence>
<dbReference type="EMBL" id="CP042906">
    <property type="protein sequence ID" value="QEX16335.1"/>
    <property type="molecule type" value="Genomic_DNA"/>
</dbReference>
<dbReference type="AlphaFoldDB" id="A0A5J6MIH5"/>
<keyword evidence="6" id="KW-1185">Reference proteome</keyword>
<feature type="domain" description="HTH lacI-type" evidence="4">
    <location>
        <begin position="12"/>
        <end position="66"/>
    </location>
</feature>
<keyword evidence="1" id="KW-0805">Transcription regulation</keyword>
<dbReference type="Gene3D" id="3.40.50.2300">
    <property type="match status" value="2"/>
</dbReference>
<sequence length="354" mass="37687">MPPSKPTSSARATLADVARHVGVSAMTVSRAISQPDSVAKPTRDRIMAAVKKLGYLPNMAAGTLRSSQSFIIGGVVPTLGFSIFGDTVQGISDVLNDSGYQLILGCSGYSLENEEKLVTALIGRQADGIILTGTLHSPELVPYLRGSGIPTVEMWDISEPRIDMAVGFSNFDLGQEIGRHLVACGYRRLGYVSGTPEHEKREKRAAARSRGFLAAVREAGLAPPARVSVPDPLDMEGSGVVAADFIAAHPEIDALLCINEIVGVGTLYEAQRRGWKIPQKLGIAGMGDANIAHLVHPGLTTIHIPGYKIGQLSAEMMLARLSHGRVKKRAVDVGFELVIRGSTRLPEKAGPAKR</sequence>
<dbReference type="PROSITE" id="PS00356">
    <property type="entry name" value="HTH_LACI_1"/>
    <property type="match status" value="1"/>
</dbReference>
<dbReference type="GO" id="GO:0000976">
    <property type="term" value="F:transcription cis-regulatory region binding"/>
    <property type="evidence" value="ECO:0007669"/>
    <property type="project" value="TreeGrafter"/>
</dbReference>
<dbReference type="Pfam" id="PF13377">
    <property type="entry name" value="Peripla_BP_3"/>
    <property type="match status" value="1"/>
</dbReference>
<evidence type="ECO:0000256" key="1">
    <source>
        <dbReference type="ARBA" id="ARBA00023015"/>
    </source>
</evidence>
<name>A0A5J6MIH5_9PROT</name>
<dbReference type="InterPro" id="IPR000843">
    <property type="entry name" value="HTH_LacI"/>
</dbReference>
<keyword evidence="3" id="KW-0804">Transcription</keyword>
<dbReference type="OrthoDB" id="7170131at2"/>
<proteinExistence type="predicted"/>
<dbReference type="Proteomes" id="UP000326202">
    <property type="component" value="Chromosome"/>
</dbReference>
<dbReference type="RefSeq" id="WP_151176705.1">
    <property type="nucleotide sequence ID" value="NZ_CP042906.1"/>
</dbReference>
<dbReference type="SMART" id="SM00354">
    <property type="entry name" value="HTH_LACI"/>
    <property type="match status" value="1"/>
</dbReference>
<organism evidence="5 6">
    <name type="scientific">Hypericibacter terrae</name>
    <dbReference type="NCBI Taxonomy" id="2602015"/>
    <lineage>
        <taxon>Bacteria</taxon>
        <taxon>Pseudomonadati</taxon>
        <taxon>Pseudomonadota</taxon>
        <taxon>Alphaproteobacteria</taxon>
        <taxon>Rhodospirillales</taxon>
        <taxon>Dongiaceae</taxon>
        <taxon>Hypericibacter</taxon>
    </lineage>
</organism>
<gene>
    <name evidence="5" type="ORF">FRZ44_16280</name>
</gene>
<dbReference type="InterPro" id="IPR028082">
    <property type="entry name" value="Peripla_BP_I"/>
</dbReference>
<dbReference type="GO" id="GO:0003700">
    <property type="term" value="F:DNA-binding transcription factor activity"/>
    <property type="evidence" value="ECO:0007669"/>
    <property type="project" value="TreeGrafter"/>
</dbReference>
<dbReference type="InterPro" id="IPR010982">
    <property type="entry name" value="Lambda_DNA-bd_dom_sf"/>
</dbReference>
<dbReference type="Pfam" id="PF00356">
    <property type="entry name" value="LacI"/>
    <property type="match status" value="1"/>
</dbReference>
<evidence type="ECO:0000256" key="2">
    <source>
        <dbReference type="ARBA" id="ARBA00023125"/>
    </source>
</evidence>
<accession>A0A5J6MIH5</accession>
<reference evidence="5 6" key="1">
    <citation type="submission" date="2019-08" db="EMBL/GenBank/DDBJ databases">
        <title>Hyperibacter terrae gen. nov., sp. nov. and Hyperibacter viscosus sp. nov., two new members in the family Rhodospirillaceae isolated from the rhizosphere of Hypericum perforatum.</title>
        <authorList>
            <person name="Noviana Z."/>
        </authorList>
    </citation>
    <scope>NUCLEOTIDE SEQUENCE [LARGE SCALE GENOMIC DNA]</scope>
    <source>
        <strain evidence="5 6">R5913</strain>
    </source>
</reference>